<evidence type="ECO:0000256" key="2">
    <source>
        <dbReference type="ARBA" id="ARBA00004893"/>
    </source>
</evidence>
<dbReference type="PIRSF" id="PIRSF006250">
    <property type="entry name" value="NadC_ModD"/>
    <property type="match status" value="1"/>
</dbReference>
<dbReference type="InterPro" id="IPR022412">
    <property type="entry name" value="Quinolinate_PRibosylTrfase_N"/>
</dbReference>
<evidence type="ECO:0000256" key="7">
    <source>
        <dbReference type="ARBA" id="ARBA00022679"/>
    </source>
</evidence>
<dbReference type="GO" id="GO:0009435">
    <property type="term" value="P:NAD+ biosynthetic process"/>
    <property type="evidence" value="ECO:0007669"/>
    <property type="project" value="UniProtKB-UniPathway"/>
</dbReference>
<dbReference type="OrthoDB" id="115072at2157"/>
<comment type="catalytic activity">
    <reaction evidence="8 9">
        <text>nicotinate beta-D-ribonucleotide + CO2 + diphosphate = quinolinate + 5-phospho-alpha-D-ribose 1-diphosphate + 2 H(+)</text>
        <dbReference type="Rhea" id="RHEA:12733"/>
        <dbReference type="ChEBI" id="CHEBI:15378"/>
        <dbReference type="ChEBI" id="CHEBI:16526"/>
        <dbReference type="ChEBI" id="CHEBI:29959"/>
        <dbReference type="ChEBI" id="CHEBI:33019"/>
        <dbReference type="ChEBI" id="CHEBI:57502"/>
        <dbReference type="ChEBI" id="CHEBI:58017"/>
        <dbReference type="EC" id="2.4.2.19"/>
    </reaction>
</comment>
<sequence>MRQDLAKMVYDDIGFEDITTCALIPPGLMVNGQIMAKEGGVIAGVELAVVIFKEFGVETDVMVVDGEKIKNGQIIMEISGDPRSILSVERTVLNLLMRMSGIATLTRNIIEMVRSVNPNVLVAGTRKTTPGLQFFEKSAIRAGGGDTHRYRLDDSVLIKDNHLALVGGVDEAISRARKYVSFTKKIEIEVESLEEALHAVRVGADIVMLDNMDPDEVKDVIVALKKENLRDNALIEVSGGINSDNIIQYANTGVDVISTGYITHSARSLDLSLDLEKMHQ</sequence>
<dbReference type="GO" id="GO:0004514">
    <property type="term" value="F:nicotinate-nucleotide diphosphorylase (carboxylating) activity"/>
    <property type="evidence" value="ECO:0007669"/>
    <property type="project" value="UniProtKB-EC"/>
</dbReference>
<dbReference type="GO" id="GO:0005737">
    <property type="term" value="C:cytoplasm"/>
    <property type="evidence" value="ECO:0007669"/>
    <property type="project" value="TreeGrafter"/>
</dbReference>
<dbReference type="InterPro" id="IPR037128">
    <property type="entry name" value="Quinolinate_PRibosylTase_N_sf"/>
</dbReference>
<comment type="subunit">
    <text evidence="4 9">Hexamer formed by 3 homodimers.</text>
</comment>
<dbReference type="AlphaFoldDB" id="A0A2H4VCV6"/>
<dbReference type="Gene3D" id="3.20.20.70">
    <property type="entry name" value="Aldolase class I"/>
    <property type="match status" value="1"/>
</dbReference>
<dbReference type="Gene3D" id="3.90.1170.20">
    <property type="entry name" value="Quinolinate phosphoribosyl transferase, N-terminal domain"/>
    <property type="match status" value="1"/>
</dbReference>
<comment type="similarity">
    <text evidence="3 9">Belongs to the NadC/ModD family.</text>
</comment>
<comment type="function">
    <text evidence="1 9">Involved in the catabolism of quinolinic acid (QA).</text>
</comment>
<keyword evidence="7 9" id="KW-0808">Transferase</keyword>
<gene>
    <name evidence="12" type="ORF">BK007_07840</name>
</gene>
<dbReference type="UniPathway" id="UPA00253">
    <property type="reaction ID" value="UER00331"/>
</dbReference>
<evidence type="ECO:0000259" key="11">
    <source>
        <dbReference type="Pfam" id="PF02749"/>
    </source>
</evidence>
<dbReference type="PANTHER" id="PTHR32179:SF3">
    <property type="entry name" value="NICOTINATE-NUCLEOTIDE PYROPHOSPHORYLASE [CARBOXYLATING]"/>
    <property type="match status" value="1"/>
</dbReference>
<dbReference type="InterPro" id="IPR002638">
    <property type="entry name" value="Quinolinate_PRibosylTrfase_C"/>
</dbReference>
<organism evidence="12 13">
    <name type="scientific">Methanobacterium subterraneum</name>
    <dbReference type="NCBI Taxonomy" id="59277"/>
    <lineage>
        <taxon>Archaea</taxon>
        <taxon>Methanobacteriati</taxon>
        <taxon>Methanobacteriota</taxon>
        <taxon>Methanomada group</taxon>
        <taxon>Methanobacteria</taxon>
        <taxon>Methanobacteriales</taxon>
        <taxon>Methanobacteriaceae</taxon>
        <taxon>Methanobacterium</taxon>
    </lineage>
</organism>
<evidence type="ECO:0000256" key="9">
    <source>
        <dbReference type="PIRNR" id="PIRNR006250"/>
    </source>
</evidence>
<dbReference type="Pfam" id="PF01729">
    <property type="entry name" value="QRPTase_C"/>
    <property type="match status" value="1"/>
</dbReference>
<comment type="pathway">
    <text evidence="2 9">Cofactor biosynthesis; NAD(+) biosynthesis; nicotinate D-ribonucleotide from quinolinate: step 1/1.</text>
</comment>
<dbReference type="GO" id="GO:0034213">
    <property type="term" value="P:quinolinate catabolic process"/>
    <property type="evidence" value="ECO:0007669"/>
    <property type="project" value="TreeGrafter"/>
</dbReference>
<name>A0A2H4VCV6_9EURY</name>
<evidence type="ECO:0000256" key="5">
    <source>
        <dbReference type="ARBA" id="ARBA00022642"/>
    </source>
</evidence>
<keyword evidence="6 9" id="KW-0328">Glycosyltransferase</keyword>
<dbReference type="Pfam" id="PF02749">
    <property type="entry name" value="QRPTase_N"/>
    <property type="match status" value="1"/>
</dbReference>
<dbReference type="EMBL" id="CP017766">
    <property type="protein sequence ID" value="AUB55919.1"/>
    <property type="molecule type" value="Genomic_DNA"/>
</dbReference>
<dbReference type="SUPFAM" id="SSF51690">
    <property type="entry name" value="Nicotinate/Quinolinate PRTase C-terminal domain-like"/>
    <property type="match status" value="1"/>
</dbReference>
<evidence type="ECO:0000256" key="1">
    <source>
        <dbReference type="ARBA" id="ARBA00003237"/>
    </source>
</evidence>
<feature type="domain" description="Quinolinate phosphoribosyl transferase N-terminal" evidence="11">
    <location>
        <begin position="17"/>
        <end position="100"/>
    </location>
</feature>
<dbReference type="InterPro" id="IPR004393">
    <property type="entry name" value="NadC"/>
</dbReference>
<dbReference type="FunFam" id="3.20.20.70:FF:000030">
    <property type="entry name" value="Nicotinate-nucleotide pyrophosphorylase, carboxylating"/>
    <property type="match status" value="1"/>
</dbReference>
<dbReference type="NCBIfam" id="TIGR00078">
    <property type="entry name" value="nadC"/>
    <property type="match status" value="1"/>
</dbReference>
<dbReference type="GeneID" id="35121498"/>
<dbReference type="InterPro" id="IPR027277">
    <property type="entry name" value="NadC/ModD"/>
</dbReference>
<dbReference type="CDD" id="cd01572">
    <property type="entry name" value="QPRTase"/>
    <property type="match status" value="1"/>
</dbReference>
<evidence type="ECO:0000256" key="4">
    <source>
        <dbReference type="ARBA" id="ARBA00011218"/>
    </source>
</evidence>
<dbReference type="InterPro" id="IPR013785">
    <property type="entry name" value="Aldolase_TIM"/>
</dbReference>
<dbReference type="Proteomes" id="UP000232806">
    <property type="component" value="Chromosome"/>
</dbReference>
<evidence type="ECO:0000256" key="8">
    <source>
        <dbReference type="ARBA" id="ARBA00047445"/>
    </source>
</evidence>
<evidence type="ECO:0000256" key="3">
    <source>
        <dbReference type="ARBA" id="ARBA00009400"/>
    </source>
</evidence>
<evidence type="ECO:0000259" key="10">
    <source>
        <dbReference type="Pfam" id="PF01729"/>
    </source>
</evidence>
<protein>
    <recommendedName>
        <fullName evidence="9">Nicotinate-nucleotide pyrophosphorylase [carboxylating]</fullName>
        <ecNumber evidence="9">2.4.2.19</ecNumber>
    </recommendedName>
    <alternativeName>
        <fullName evidence="9">Quinolinate phosphoribosyltransferase [decarboxylating]</fullName>
    </alternativeName>
</protein>
<dbReference type="EC" id="2.4.2.19" evidence="9"/>
<dbReference type="RefSeq" id="WP_100905894.1">
    <property type="nucleotide sequence ID" value="NZ_CP017766.1"/>
</dbReference>
<accession>A0A2H4VCV6</accession>
<feature type="domain" description="Quinolinate phosphoribosyl transferase C-terminal" evidence="10">
    <location>
        <begin position="102"/>
        <end position="274"/>
    </location>
</feature>
<dbReference type="SUPFAM" id="SSF54675">
    <property type="entry name" value="Nicotinate/Quinolinate PRTase N-terminal domain-like"/>
    <property type="match status" value="1"/>
</dbReference>
<evidence type="ECO:0000256" key="6">
    <source>
        <dbReference type="ARBA" id="ARBA00022676"/>
    </source>
</evidence>
<dbReference type="InterPro" id="IPR036068">
    <property type="entry name" value="Nicotinate_pribotase-like_C"/>
</dbReference>
<dbReference type="PANTHER" id="PTHR32179">
    <property type="entry name" value="NICOTINATE-NUCLEOTIDE PYROPHOSPHORYLASE [CARBOXYLATING]"/>
    <property type="match status" value="1"/>
</dbReference>
<evidence type="ECO:0000313" key="13">
    <source>
        <dbReference type="Proteomes" id="UP000232806"/>
    </source>
</evidence>
<dbReference type="FunFam" id="3.90.1170.20:FF:000001">
    <property type="entry name" value="Nicotinate-nucleotide diphosphorylase (Carboxylating)"/>
    <property type="match status" value="1"/>
</dbReference>
<keyword evidence="5 9" id="KW-0662">Pyridine nucleotide biosynthesis</keyword>
<reference evidence="12 13" key="1">
    <citation type="submission" date="2016-10" db="EMBL/GenBank/DDBJ databases">
        <title>Comparative genomics between deep and shallow subseafloor isolates.</title>
        <authorList>
            <person name="Ishii S."/>
            <person name="Miller J.R."/>
            <person name="Sutton G."/>
            <person name="Suzuki S."/>
            <person name="Methe B."/>
            <person name="Inagaki F."/>
            <person name="Imachi H."/>
        </authorList>
    </citation>
    <scope>NUCLEOTIDE SEQUENCE [LARGE SCALE GENOMIC DNA]</scope>
    <source>
        <strain evidence="12 13">MO-MB1</strain>
    </source>
</reference>
<evidence type="ECO:0000313" key="12">
    <source>
        <dbReference type="EMBL" id="AUB55919.1"/>
    </source>
</evidence>
<proteinExistence type="inferred from homology"/>